<dbReference type="Proteomes" id="UP000694005">
    <property type="component" value="Chromosome A06"/>
</dbReference>
<dbReference type="AlphaFoldDB" id="A0A8D9DC36"/>
<proteinExistence type="predicted"/>
<feature type="region of interest" description="Disordered" evidence="1">
    <location>
        <begin position="136"/>
        <end position="155"/>
    </location>
</feature>
<evidence type="ECO:0000313" key="3">
    <source>
        <dbReference type="Proteomes" id="UP000694005"/>
    </source>
</evidence>
<protein>
    <submittedName>
        <fullName evidence="2">Uncharacterized protein</fullName>
    </submittedName>
</protein>
<evidence type="ECO:0000313" key="2">
    <source>
        <dbReference type="EMBL" id="CAG7872779.1"/>
    </source>
</evidence>
<accession>A0A8D9DC36</accession>
<evidence type="ECO:0000256" key="1">
    <source>
        <dbReference type="SAM" id="MobiDB-lite"/>
    </source>
</evidence>
<dbReference type="EMBL" id="LS974622">
    <property type="protein sequence ID" value="CAG7872779.1"/>
    <property type="molecule type" value="Genomic_DNA"/>
</dbReference>
<gene>
    <name evidence="2" type="ORF">BRAPAZ1V2_A06P50190.2</name>
</gene>
<sequence length="155" mass="18307">MPAEIPSLQKVWMPIMPFEYLFCHRKRELNYRLHLTKMAFRVFNVSIDIYAYPPSSQIERTSSTSSGRHHQRVNRTLRLHKRGCLRPSQIRHRCPQSVIRGSVPRHQNVRRVEEVVSHIAHRLLSKLKIYFSSGEENNECPKMKSSRQHEALLLP</sequence>
<dbReference type="Gramene" id="A06p50190.2_BraZ1">
    <property type="protein sequence ID" value="A06p50190.2_BraZ1.CDS"/>
    <property type="gene ID" value="A06g50190.2_BraZ1"/>
</dbReference>
<organism evidence="2 3">
    <name type="scientific">Brassica campestris</name>
    <name type="common">Field mustard</name>
    <dbReference type="NCBI Taxonomy" id="3711"/>
    <lineage>
        <taxon>Eukaryota</taxon>
        <taxon>Viridiplantae</taxon>
        <taxon>Streptophyta</taxon>
        <taxon>Embryophyta</taxon>
        <taxon>Tracheophyta</taxon>
        <taxon>Spermatophyta</taxon>
        <taxon>Magnoliopsida</taxon>
        <taxon>eudicotyledons</taxon>
        <taxon>Gunneridae</taxon>
        <taxon>Pentapetalae</taxon>
        <taxon>rosids</taxon>
        <taxon>malvids</taxon>
        <taxon>Brassicales</taxon>
        <taxon>Brassicaceae</taxon>
        <taxon>Brassiceae</taxon>
        <taxon>Brassica</taxon>
    </lineage>
</organism>
<feature type="compositionally biased region" description="Basic and acidic residues" evidence="1">
    <location>
        <begin position="139"/>
        <end position="155"/>
    </location>
</feature>
<reference evidence="2 3" key="1">
    <citation type="submission" date="2021-07" db="EMBL/GenBank/DDBJ databases">
        <authorList>
            <consortium name="Genoscope - CEA"/>
            <person name="William W."/>
        </authorList>
    </citation>
    <scope>NUCLEOTIDE SEQUENCE [LARGE SCALE GENOMIC DNA]</scope>
</reference>
<name>A0A8D9DC36_BRACM</name>